<dbReference type="EMBL" id="QSWD01000001">
    <property type="protein sequence ID" value="RGP04393.1"/>
    <property type="molecule type" value="Genomic_DNA"/>
</dbReference>
<protein>
    <submittedName>
        <fullName evidence="1">Uncharacterized protein</fullName>
    </submittedName>
</protein>
<dbReference type="Proteomes" id="UP000285613">
    <property type="component" value="Unassembled WGS sequence"/>
</dbReference>
<accession>A0A3E5HRC0</accession>
<evidence type="ECO:0000313" key="3">
    <source>
        <dbReference type="Proteomes" id="UP000261031"/>
    </source>
</evidence>
<comment type="caution">
    <text evidence="1">The sequence shown here is derived from an EMBL/GenBank/DDBJ whole genome shotgun (WGS) entry which is preliminary data.</text>
</comment>
<reference evidence="3 4" key="1">
    <citation type="submission" date="2018-08" db="EMBL/GenBank/DDBJ databases">
        <title>A genome reference for cultivated species of the human gut microbiota.</title>
        <authorList>
            <person name="Zou Y."/>
            <person name="Xue W."/>
            <person name="Luo G."/>
        </authorList>
    </citation>
    <scope>NUCLEOTIDE SEQUENCE [LARGE SCALE GENOMIC DNA]</scope>
    <source>
        <strain evidence="2 4">AF36-12AT</strain>
        <strain evidence="1 3">OF05-12</strain>
    </source>
</reference>
<name>A0A3E5HRC0_BIFPS</name>
<evidence type="ECO:0000313" key="4">
    <source>
        <dbReference type="Proteomes" id="UP000285613"/>
    </source>
</evidence>
<dbReference type="Proteomes" id="UP000261031">
    <property type="component" value="Unassembled WGS sequence"/>
</dbReference>
<dbReference type="EMBL" id="QRPH01000007">
    <property type="protein sequence ID" value="RHL94224.1"/>
    <property type="molecule type" value="Genomic_DNA"/>
</dbReference>
<evidence type="ECO:0000313" key="1">
    <source>
        <dbReference type="EMBL" id="RGP04393.1"/>
    </source>
</evidence>
<dbReference type="AlphaFoldDB" id="A0A3E5HRC0"/>
<sequence>MLSHTSAFQGADEQTRRRLFMHGEPALAVSFSDLSPDVSDSGESDNHTTCFMPYMSDSGETDNHNAYLTFYLSDSGETDK</sequence>
<proteinExistence type="predicted"/>
<organism evidence="1 3">
    <name type="scientific">Bifidobacterium pseudocatenulatum</name>
    <dbReference type="NCBI Taxonomy" id="28026"/>
    <lineage>
        <taxon>Bacteria</taxon>
        <taxon>Bacillati</taxon>
        <taxon>Actinomycetota</taxon>
        <taxon>Actinomycetes</taxon>
        <taxon>Bifidobacteriales</taxon>
        <taxon>Bifidobacteriaceae</taxon>
        <taxon>Bifidobacterium</taxon>
    </lineage>
</organism>
<gene>
    <name evidence="2" type="ORF">DWZ91_09105</name>
    <name evidence="1" type="ORF">DXA79_00380</name>
</gene>
<evidence type="ECO:0000313" key="2">
    <source>
        <dbReference type="EMBL" id="RHL94224.1"/>
    </source>
</evidence>